<dbReference type="Pfam" id="PF14900">
    <property type="entry name" value="DUF4493"/>
    <property type="match status" value="1"/>
</dbReference>
<dbReference type="Gene3D" id="2.60.120.890">
    <property type="entry name" value="BT2081, beta-jelly-roll domain"/>
    <property type="match status" value="1"/>
</dbReference>
<organism evidence="2 3">
    <name type="scientific">Candidatus Cryptobacteroides faecavium</name>
    <dbReference type="NCBI Taxonomy" id="2840762"/>
    <lineage>
        <taxon>Bacteria</taxon>
        <taxon>Pseudomonadati</taxon>
        <taxon>Bacteroidota</taxon>
        <taxon>Bacteroidia</taxon>
        <taxon>Bacteroidales</taxon>
        <taxon>Candidatus Cryptobacteroides</taxon>
    </lineage>
</organism>
<reference evidence="2" key="2">
    <citation type="journal article" date="2021" name="PeerJ">
        <title>Extensive microbial diversity within the chicken gut microbiome revealed by metagenomics and culture.</title>
        <authorList>
            <person name="Gilroy R."/>
            <person name="Ravi A."/>
            <person name="Getino M."/>
            <person name="Pursley I."/>
            <person name="Horton D.L."/>
            <person name="Alikhan N.F."/>
            <person name="Baker D."/>
            <person name="Gharbi K."/>
            <person name="Hall N."/>
            <person name="Watson M."/>
            <person name="Adriaenssens E.M."/>
            <person name="Foster-Nyarko E."/>
            <person name="Jarju S."/>
            <person name="Secka A."/>
            <person name="Antonio M."/>
            <person name="Oren A."/>
            <person name="Chaudhuri R.R."/>
            <person name="La Ragione R."/>
            <person name="Hildebrand F."/>
            <person name="Pallen M.J."/>
        </authorList>
    </citation>
    <scope>NUCLEOTIDE SEQUENCE</scope>
    <source>
        <strain evidence="2">B2-22910</strain>
    </source>
</reference>
<dbReference type="Proteomes" id="UP000823603">
    <property type="component" value="Unassembled WGS sequence"/>
</dbReference>
<evidence type="ECO:0000313" key="3">
    <source>
        <dbReference type="Proteomes" id="UP000823603"/>
    </source>
</evidence>
<dbReference type="InterPro" id="IPR027840">
    <property type="entry name" value="DUF4493"/>
</dbReference>
<feature type="region of interest" description="Disordered" evidence="1">
    <location>
        <begin position="41"/>
        <end position="61"/>
    </location>
</feature>
<dbReference type="PROSITE" id="PS51257">
    <property type="entry name" value="PROKAR_LIPOPROTEIN"/>
    <property type="match status" value="1"/>
</dbReference>
<protein>
    <submittedName>
        <fullName evidence="2">DUF4493 domain-containing protein</fullName>
    </submittedName>
</protein>
<dbReference type="AlphaFoldDB" id="A0A9D9IDS8"/>
<name>A0A9D9IDS8_9BACT</name>
<feature type="non-terminal residue" evidence="2">
    <location>
        <position position="624"/>
    </location>
</feature>
<sequence length="624" mass="68830">MRRLRFLPLGLIVLMSCAREEPVDTSGLEKGEVVISLSTDAGSTDVKPQMKSVDENAPESPDDFEVEIYNSKGIRLYRDTYANSVGKKIALNTGEYRLLAQYGDSSAVSFNPSAAWYAADEQFTVNPQSTTEVSAVAKMSKVKVAVNHGPNIQADYSQYYSLVKLDGNSSKELRFEKGETRAGYIPAGKLVYELYVYNAATSKWLYCPIDAVEYKPNTFVTFNVDINKGQGTLKVSISIDDSVDEMTQEVEVPFEAAPQEKPTVTLAGFAEGNTFSFVEGVEYENVQANIVAKGKIKSCIFSHTSGYLKAMNIPSEVDLADPDLDAAVVSALKSAGFKWPRKMRGERFGNVDFAAVPDGKIYSADNGFNETFKVSVTDSADYTASVDFTIKQMPASLSINVSEGNFWAKRIKGISASTSDGILDYVDIQYSADSQSWTTVKHTSAADGTVLFPDIEGLSPATNYYLRAIYNNNEDNVSEPVSFTTETEQQVGNAGFEEWSDEVFKVGNLWPANWELKWYKPFDCWAVNSKKTMPGYYSNAFLDRNSTNFPCVAYIVNDVYNGEKSAFLYTVRISTTENKLTVPGELFIGTANDSGEHSSEGTLFSSRPSALKFAYKYNPVNNET</sequence>
<gene>
    <name evidence="2" type="ORF">IAB82_03270</name>
</gene>
<evidence type="ECO:0000313" key="2">
    <source>
        <dbReference type="EMBL" id="MBO8470798.1"/>
    </source>
</evidence>
<evidence type="ECO:0000256" key="1">
    <source>
        <dbReference type="SAM" id="MobiDB-lite"/>
    </source>
</evidence>
<reference evidence="2" key="1">
    <citation type="submission" date="2020-10" db="EMBL/GenBank/DDBJ databases">
        <authorList>
            <person name="Gilroy R."/>
        </authorList>
    </citation>
    <scope>NUCLEOTIDE SEQUENCE</scope>
    <source>
        <strain evidence="2">B2-22910</strain>
    </source>
</reference>
<dbReference type="EMBL" id="JADIMB010000046">
    <property type="protein sequence ID" value="MBO8470798.1"/>
    <property type="molecule type" value="Genomic_DNA"/>
</dbReference>
<proteinExistence type="predicted"/>
<accession>A0A9D9IDS8</accession>
<comment type="caution">
    <text evidence="2">The sequence shown here is derived from an EMBL/GenBank/DDBJ whole genome shotgun (WGS) entry which is preliminary data.</text>
</comment>
<dbReference type="InterPro" id="IPR038653">
    <property type="entry name" value="Put_CMD_sf"/>
</dbReference>